<keyword evidence="3" id="KW-1185">Reference proteome</keyword>
<evidence type="ECO:0000313" key="2">
    <source>
        <dbReference type="EMBL" id="KAF4410321.1"/>
    </source>
</evidence>
<dbReference type="InterPro" id="IPR047919">
    <property type="entry name" value="SCO3374-like"/>
</dbReference>
<gene>
    <name evidence="2" type="ORF">GCU69_04475</name>
</gene>
<proteinExistence type="predicted"/>
<comment type="caution">
    <text evidence="2">The sequence shown here is derived from an EMBL/GenBank/DDBJ whole genome shotgun (WGS) entry which is preliminary data.</text>
</comment>
<dbReference type="Proteomes" id="UP000621266">
    <property type="component" value="Unassembled WGS sequence"/>
</dbReference>
<feature type="region of interest" description="Disordered" evidence="1">
    <location>
        <begin position="150"/>
        <end position="196"/>
    </location>
</feature>
<dbReference type="NCBIfam" id="NF040464">
    <property type="entry name" value="SCO3374_fam"/>
    <property type="match status" value="1"/>
</dbReference>
<name>A0ABQ7FN28_9ACTN</name>
<sequence length="227" mass="23243">MSDVPVSDVPVSDGRGRGPGGHGGRHAGHGPRGPVRRPGPGEGHGGSGTPRLRGGREWYERELGWTTAGGTGGAPLELLTGLRFDVLELPADAGLAVLRRVPRTGPVALHGTRMRLLVAAGSAEELPGLLDWLEWGGVALDLTALGGGGRTAAPSAGGDGDRPRWLRPPAPGREIEPTLPATTLHGGNRDGGAGTAAPDLVRLVGTAATEVHRARLRRAAAQPFAFS</sequence>
<feature type="region of interest" description="Disordered" evidence="1">
    <location>
        <begin position="1"/>
        <end position="56"/>
    </location>
</feature>
<organism evidence="2 3">
    <name type="scientific">Streptomyces lycii</name>
    <dbReference type="NCBI Taxonomy" id="2654337"/>
    <lineage>
        <taxon>Bacteria</taxon>
        <taxon>Bacillati</taxon>
        <taxon>Actinomycetota</taxon>
        <taxon>Actinomycetes</taxon>
        <taxon>Kitasatosporales</taxon>
        <taxon>Streptomycetaceae</taxon>
        <taxon>Streptomyces</taxon>
    </lineage>
</organism>
<reference evidence="2 3" key="1">
    <citation type="submission" date="2019-10" db="EMBL/GenBank/DDBJ databases">
        <title>Streptomyces tenebrisbrunneis sp.nov., an endogenous actinomycete isolated from of Lycium ruthenicum.</title>
        <authorList>
            <person name="Ma L."/>
        </authorList>
    </citation>
    <scope>NUCLEOTIDE SEQUENCE [LARGE SCALE GENOMIC DNA]</scope>
    <source>
        <strain evidence="2 3">TRM 66187</strain>
    </source>
</reference>
<protein>
    <recommendedName>
        <fullName evidence="4">Proline-rich protein</fullName>
    </recommendedName>
</protein>
<evidence type="ECO:0000256" key="1">
    <source>
        <dbReference type="SAM" id="MobiDB-lite"/>
    </source>
</evidence>
<accession>A0ABQ7FN28</accession>
<evidence type="ECO:0008006" key="4">
    <source>
        <dbReference type="Google" id="ProtNLM"/>
    </source>
</evidence>
<evidence type="ECO:0000313" key="3">
    <source>
        <dbReference type="Proteomes" id="UP000621266"/>
    </source>
</evidence>
<dbReference type="EMBL" id="WHPN01000090">
    <property type="protein sequence ID" value="KAF4410321.1"/>
    <property type="molecule type" value="Genomic_DNA"/>
</dbReference>
<feature type="compositionally biased region" description="Low complexity" evidence="1">
    <location>
        <begin position="1"/>
        <end position="13"/>
    </location>
</feature>